<evidence type="ECO:0008006" key="4">
    <source>
        <dbReference type="Google" id="ProtNLM"/>
    </source>
</evidence>
<keyword evidence="1" id="KW-0732">Signal</keyword>
<evidence type="ECO:0000313" key="2">
    <source>
        <dbReference type="EMBL" id="KAF2160395.1"/>
    </source>
</evidence>
<dbReference type="EMBL" id="ML993627">
    <property type="protein sequence ID" value="KAF2160395.1"/>
    <property type="molecule type" value="Genomic_DNA"/>
</dbReference>
<feature type="chain" id="PRO_5025646788" description="IGFBP N-terminal domain-containing protein" evidence="1">
    <location>
        <begin position="18"/>
        <end position="104"/>
    </location>
</feature>
<proteinExistence type="predicted"/>
<dbReference type="AlphaFoldDB" id="A0A6A6C0A3"/>
<name>A0A6A6C0A3_ZASCE</name>
<organism evidence="2 3">
    <name type="scientific">Zasmidium cellare ATCC 36951</name>
    <dbReference type="NCBI Taxonomy" id="1080233"/>
    <lineage>
        <taxon>Eukaryota</taxon>
        <taxon>Fungi</taxon>
        <taxon>Dikarya</taxon>
        <taxon>Ascomycota</taxon>
        <taxon>Pezizomycotina</taxon>
        <taxon>Dothideomycetes</taxon>
        <taxon>Dothideomycetidae</taxon>
        <taxon>Mycosphaerellales</taxon>
        <taxon>Mycosphaerellaceae</taxon>
        <taxon>Zasmidium</taxon>
    </lineage>
</organism>
<feature type="signal peptide" evidence="1">
    <location>
        <begin position="1"/>
        <end position="17"/>
    </location>
</feature>
<gene>
    <name evidence="2" type="ORF">M409DRAFT_29241</name>
</gene>
<evidence type="ECO:0000313" key="3">
    <source>
        <dbReference type="Proteomes" id="UP000799537"/>
    </source>
</evidence>
<dbReference type="GeneID" id="54562647"/>
<protein>
    <recommendedName>
        <fullName evidence="4">IGFBP N-terminal domain-containing protein</fullName>
    </recommendedName>
</protein>
<sequence>MHLPFLSLLLAATTVWAAPQPVEESAEDADLGPCFPHCHHGPPPPPACFLPLLCPPPPPPCPACGPCGLPDCGPPLPPPPCGGPHCGGPPPFPCQYWPFAPFCH</sequence>
<reference evidence="2" key="1">
    <citation type="journal article" date="2020" name="Stud. Mycol.">
        <title>101 Dothideomycetes genomes: a test case for predicting lifestyles and emergence of pathogens.</title>
        <authorList>
            <person name="Haridas S."/>
            <person name="Albert R."/>
            <person name="Binder M."/>
            <person name="Bloem J."/>
            <person name="Labutti K."/>
            <person name="Salamov A."/>
            <person name="Andreopoulos B."/>
            <person name="Baker S."/>
            <person name="Barry K."/>
            <person name="Bills G."/>
            <person name="Bluhm B."/>
            <person name="Cannon C."/>
            <person name="Castanera R."/>
            <person name="Culley D."/>
            <person name="Daum C."/>
            <person name="Ezra D."/>
            <person name="Gonzalez J."/>
            <person name="Henrissat B."/>
            <person name="Kuo A."/>
            <person name="Liang C."/>
            <person name="Lipzen A."/>
            <person name="Lutzoni F."/>
            <person name="Magnuson J."/>
            <person name="Mondo S."/>
            <person name="Nolan M."/>
            <person name="Ohm R."/>
            <person name="Pangilinan J."/>
            <person name="Park H.-J."/>
            <person name="Ramirez L."/>
            <person name="Alfaro M."/>
            <person name="Sun H."/>
            <person name="Tritt A."/>
            <person name="Yoshinaga Y."/>
            <person name="Zwiers L.-H."/>
            <person name="Turgeon B."/>
            <person name="Goodwin S."/>
            <person name="Spatafora J."/>
            <person name="Crous P."/>
            <person name="Grigoriev I."/>
        </authorList>
    </citation>
    <scope>NUCLEOTIDE SEQUENCE</scope>
    <source>
        <strain evidence="2">ATCC 36951</strain>
    </source>
</reference>
<evidence type="ECO:0000256" key="1">
    <source>
        <dbReference type="SAM" id="SignalP"/>
    </source>
</evidence>
<dbReference type="Proteomes" id="UP000799537">
    <property type="component" value="Unassembled WGS sequence"/>
</dbReference>
<accession>A0A6A6C0A3</accession>
<dbReference type="RefSeq" id="XP_033661284.1">
    <property type="nucleotide sequence ID" value="XM_033809375.1"/>
</dbReference>
<keyword evidence="3" id="KW-1185">Reference proteome</keyword>